<dbReference type="RefSeq" id="WP_121805509.1">
    <property type="nucleotide sequence ID" value="NZ_RDBE01000006.1"/>
</dbReference>
<evidence type="ECO:0000256" key="1">
    <source>
        <dbReference type="ARBA" id="ARBA00004141"/>
    </source>
</evidence>
<evidence type="ECO:0000313" key="6">
    <source>
        <dbReference type="EMBL" id="RLV49744.1"/>
    </source>
</evidence>
<accession>A0A3L8P3Q2</accession>
<proteinExistence type="predicted"/>
<evidence type="ECO:0000256" key="3">
    <source>
        <dbReference type="ARBA" id="ARBA00022989"/>
    </source>
</evidence>
<feature type="transmembrane region" description="Helical" evidence="5">
    <location>
        <begin position="62"/>
        <end position="82"/>
    </location>
</feature>
<evidence type="ECO:0000256" key="2">
    <source>
        <dbReference type="ARBA" id="ARBA00022692"/>
    </source>
</evidence>
<comment type="caution">
    <text evidence="6">The sequence shown here is derived from an EMBL/GenBank/DDBJ whole genome shotgun (WGS) entry which is preliminary data.</text>
</comment>
<evidence type="ECO:0000256" key="4">
    <source>
        <dbReference type="ARBA" id="ARBA00023136"/>
    </source>
</evidence>
<name>A0A3L8P3Q2_9ACTN</name>
<dbReference type="InterPro" id="IPR032808">
    <property type="entry name" value="DoxX"/>
</dbReference>
<dbReference type="OrthoDB" id="2629817at2"/>
<protein>
    <submittedName>
        <fullName evidence="6">DoxX family protein</fullName>
    </submittedName>
</protein>
<comment type="subcellular location">
    <subcellularLocation>
        <location evidence="1">Membrane</location>
        <topology evidence="1">Multi-pass membrane protein</topology>
    </subcellularLocation>
</comment>
<dbReference type="EMBL" id="RDBE01000006">
    <property type="protein sequence ID" value="RLV49744.1"/>
    <property type="molecule type" value="Genomic_DNA"/>
</dbReference>
<dbReference type="AlphaFoldDB" id="A0A3L8P3Q2"/>
<feature type="transmembrane region" description="Helical" evidence="5">
    <location>
        <begin position="94"/>
        <end position="113"/>
    </location>
</feature>
<dbReference type="Pfam" id="PF13564">
    <property type="entry name" value="DoxX_2"/>
    <property type="match status" value="1"/>
</dbReference>
<feature type="transmembrane region" description="Helical" evidence="5">
    <location>
        <begin position="30"/>
        <end position="50"/>
    </location>
</feature>
<keyword evidence="3 5" id="KW-1133">Transmembrane helix</keyword>
<evidence type="ECO:0000256" key="5">
    <source>
        <dbReference type="SAM" id="Phobius"/>
    </source>
</evidence>
<sequence length="115" mass="11747">MPLTAHVLSALLAVAMLASGSLKIARTERIVRLMAAVGVGGRGLVVLGSLQLLATTGLFAGLWFTPFGIAAATGLVLYFAGAVGAHVRAHDPEWQGAAAFLVLSVVTLVVLLLSL</sequence>
<keyword evidence="7" id="KW-1185">Reference proteome</keyword>
<dbReference type="Proteomes" id="UP000281708">
    <property type="component" value="Unassembled WGS sequence"/>
</dbReference>
<keyword evidence="4 5" id="KW-0472">Membrane</keyword>
<dbReference type="GO" id="GO:0016020">
    <property type="term" value="C:membrane"/>
    <property type="evidence" value="ECO:0007669"/>
    <property type="project" value="UniProtKB-SubCell"/>
</dbReference>
<reference evidence="6 7" key="1">
    <citation type="submission" date="2018-10" db="EMBL/GenBank/DDBJ databases">
        <title>Marmoricola sp. 4Q3S-7 whole genome shotgun sequence.</title>
        <authorList>
            <person name="Li F."/>
        </authorList>
    </citation>
    <scope>NUCLEOTIDE SEQUENCE [LARGE SCALE GENOMIC DNA]</scope>
    <source>
        <strain evidence="6 7">4Q3S-7</strain>
    </source>
</reference>
<keyword evidence="2 5" id="KW-0812">Transmembrane</keyword>
<organism evidence="6 7">
    <name type="scientific">Nocardioides mangrovicus</name>
    <dbReference type="NCBI Taxonomy" id="2478913"/>
    <lineage>
        <taxon>Bacteria</taxon>
        <taxon>Bacillati</taxon>
        <taxon>Actinomycetota</taxon>
        <taxon>Actinomycetes</taxon>
        <taxon>Propionibacteriales</taxon>
        <taxon>Nocardioidaceae</taxon>
        <taxon>Nocardioides</taxon>
    </lineage>
</organism>
<gene>
    <name evidence="6" type="ORF">D9V37_07475</name>
</gene>
<evidence type="ECO:0000313" key="7">
    <source>
        <dbReference type="Proteomes" id="UP000281708"/>
    </source>
</evidence>